<evidence type="ECO:0000313" key="2">
    <source>
        <dbReference type="Proteomes" id="UP000886998"/>
    </source>
</evidence>
<keyword evidence="2" id="KW-1185">Reference proteome</keyword>
<comment type="caution">
    <text evidence="1">The sequence shown here is derived from an EMBL/GenBank/DDBJ whole genome shotgun (WGS) entry which is preliminary data.</text>
</comment>
<sequence>MNVDASNNALSIGGNAFDMITRKGKRETTFREQMTNLYYFCVGIIHLSRGLGKQCNSFEMYITVIFCLFPPLWNHVDRSQIVSRISILAVSHHSFSHKQQSSTFAIDEDASYSWLYD</sequence>
<dbReference type="EMBL" id="BMAV01027579">
    <property type="protein sequence ID" value="GFS60533.1"/>
    <property type="molecule type" value="Genomic_DNA"/>
</dbReference>
<organism evidence="1 2">
    <name type="scientific">Trichonephila inaurata madagascariensis</name>
    <dbReference type="NCBI Taxonomy" id="2747483"/>
    <lineage>
        <taxon>Eukaryota</taxon>
        <taxon>Metazoa</taxon>
        <taxon>Ecdysozoa</taxon>
        <taxon>Arthropoda</taxon>
        <taxon>Chelicerata</taxon>
        <taxon>Arachnida</taxon>
        <taxon>Araneae</taxon>
        <taxon>Araneomorphae</taxon>
        <taxon>Entelegynae</taxon>
        <taxon>Araneoidea</taxon>
        <taxon>Nephilidae</taxon>
        <taxon>Trichonephila</taxon>
        <taxon>Trichonephila inaurata</taxon>
    </lineage>
</organism>
<accession>A0A8X6JD82</accession>
<gene>
    <name evidence="1" type="ORF">TNIN_88881</name>
</gene>
<name>A0A8X6JD82_9ARAC</name>
<evidence type="ECO:0000313" key="1">
    <source>
        <dbReference type="EMBL" id="GFS60533.1"/>
    </source>
</evidence>
<protein>
    <submittedName>
        <fullName evidence="1">Uncharacterized protein</fullName>
    </submittedName>
</protein>
<proteinExistence type="predicted"/>
<reference evidence="1" key="1">
    <citation type="submission" date="2020-08" db="EMBL/GenBank/DDBJ databases">
        <title>Multicomponent nature underlies the extraordinary mechanical properties of spider dragline silk.</title>
        <authorList>
            <person name="Kono N."/>
            <person name="Nakamura H."/>
            <person name="Mori M."/>
            <person name="Yoshida Y."/>
            <person name="Ohtoshi R."/>
            <person name="Malay A.D."/>
            <person name="Moran D.A.P."/>
            <person name="Tomita M."/>
            <person name="Numata K."/>
            <person name="Arakawa K."/>
        </authorList>
    </citation>
    <scope>NUCLEOTIDE SEQUENCE</scope>
</reference>
<dbReference type="Proteomes" id="UP000886998">
    <property type="component" value="Unassembled WGS sequence"/>
</dbReference>
<dbReference type="AlphaFoldDB" id="A0A8X6JD82"/>